<feature type="signal peptide" evidence="7">
    <location>
        <begin position="1"/>
        <end position="20"/>
    </location>
</feature>
<keyword evidence="5" id="KW-0862">Zinc</keyword>
<reference evidence="8 9" key="1">
    <citation type="submission" date="2020-08" db="EMBL/GenBank/DDBJ databases">
        <title>Genomic Encyclopedia of Type Strains, Phase IV (KMG-IV): sequencing the most valuable type-strain genomes for metagenomic binning, comparative biology and taxonomic classification.</title>
        <authorList>
            <person name="Goeker M."/>
        </authorList>
    </citation>
    <scope>NUCLEOTIDE SEQUENCE [LARGE SCALE GENOMIC DNA]</scope>
    <source>
        <strain evidence="8 9">DSM 101730</strain>
    </source>
</reference>
<proteinExistence type="inferred from homology"/>
<dbReference type="GO" id="GO:0046872">
    <property type="term" value="F:metal ion binding"/>
    <property type="evidence" value="ECO:0007669"/>
    <property type="project" value="InterPro"/>
</dbReference>
<dbReference type="PANTHER" id="PTHR42953:SF3">
    <property type="entry name" value="HIGH-AFFINITY ZINC UPTAKE SYSTEM PROTEIN ZNUA"/>
    <property type="match status" value="1"/>
</dbReference>
<keyword evidence="5" id="KW-0406">Ion transport</keyword>
<keyword evidence="9" id="KW-1185">Reference proteome</keyword>
<keyword evidence="4 7" id="KW-0732">Signal</keyword>
<evidence type="ECO:0000256" key="5">
    <source>
        <dbReference type="ARBA" id="ARBA00022906"/>
    </source>
</evidence>
<name>A0A840SME0_9RHOB</name>
<comment type="caution">
    <text evidence="8">The sequence shown here is derived from an EMBL/GenBank/DDBJ whole genome shotgun (WGS) entry which is preliminary data.</text>
</comment>
<dbReference type="RefSeq" id="WP_184148231.1">
    <property type="nucleotide sequence ID" value="NZ_JACHFM010000002.1"/>
</dbReference>
<dbReference type="EMBL" id="JACHFM010000002">
    <property type="protein sequence ID" value="MBB5221765.1"/>
    <property type="molecule type" value="Genomic_DNA"/>
</dbReference>
<dbReference type="InterPro" id="IPR006127">
    <property type="entry name" value="ZnuA-like"/>
</dbReference>
<protein>
    <recommendedName>
        <fullName evidence="2">High-affinity zinc uptake system protein ZnuA</fullName>
    </recommendedName>
</protein>
<evidence type="ECO:0000256" key="4">
    <source>
        <dbReference type="ARBA" id="ARBA00022729"/>
    </source>
</evidence>
<gene>
    <name evidence="8" type="ORF">HNP73_001701</name>
</gene>
<evidence type="ECO:0000256" key="6">
    <source>
        <dbReference type="SAM" id="MobiDB-lite"/>
    </source>
</evidence>
<keyword evidence="5" id="KW-0864">Zinc transport</keyword>
<dbReference type="AlphaFoldDB" id="A0A840SME0"/>
<feature type="region of interest" description="Disordered" evidence="6">
    <location>
        <begin position="119"/>
        <end position="171"/>
    </location>
</feature>
<dbReference type="InterPro" id="IPR050492">
    <property type="entry name" value="Bact_metal-bind_prot9"/>
</dbReference>
<accession>A0A840SME0</accession>
<dbReference type="Pfam" id="PF01297">
    <property type="entry name" value="ZnuA"/>
    <property type="match status" value="1"/>
</dbReference>
<dbReference type="GO" id="GO:0006829">
    <property type="term" value="P:zinc ion transport"/>
    <property type="evidence" value="ECO:0007669"/>
    <property type="project" value="UniProtKB-KW"/>
</dbReference>
<evidence type="ECO:0000256" key="1">
    <source>
        <dbReference type="ARBA" id="ARBA00011028"/>
    </source>
</evidence>
<evidence type="ECO:0000256" key="2">
    <source>
        <dbReference type="ARBA" id="ARBA00015915"/>
    </source>
</evidence>
<dbReference type="SUPFAM" id="SSF53807">
    <property type="entry name" value="Helical backbone' metal receptor"/>
    <property type="match status" value="1"/>
</dbReference>
<feature type="chain" id="PRO_5032661885" description="High-affinity zinc uptake system protein ZnuA" evidence="7">
    <location>
        <begin position="21"/>
        <end position="340"/>
    </location>
</feature>
<organism evidence="8 9">
    <name type="scientific">Amaricoccus macauensis</name>
    <dbReference type="NCBI Taxonomy" id="57001"/>
    <lineage>
        <taxon>Bacteria</taxon>
        <taxon>Pseudomonadati</taxon>
        <taxon>Pseudomonadota</taxon>
        <taxon>Alphaproteobacteria</taxon>
        <taxon>Rhodobacterales</taxon>
        <taxon>Paracoccaceae</taxon>
        <taxon>Amaricoccus</taxon>
    </lineage>
</organism>
<dbReference type="Gene3D" id="3.40.50.1980">
    <property type="entry name" value="Nitrogenase molybdenum iron protein domain"/>
    <property type="match status" value="3"/>
</dbReference>
<evidence type="ECO:0000256" key="7">
    <source>
        <dbReference type="SAM" id="SignalP"/>
    </source>
</evidence>
<evidence type="ECO:0000313" key="8">
    <source>
        <dbReference type="EMBL" id="MBB5221765.1"/>
    </source>
</evidence>
<sequence>MRAWLLAGAAALGAATTATADGVPKVATDILPVQSIVAAVMQGVGEPGVILPPGADPHAYSMRPSDAQLLSDADLVVWVGPDLTHWLAEPIDALATHAVKLELADAPGIETLPVRADGPFEAHVHGDGEDHDHAHGAAEGHDHDGHDHDGHDHDGAHDHEHGHDHGAARDGHLWLDPANAAAAAADVARALAELDPGNAATYGANADRFAAEMGELASEVREELKPLHGKPFIVFHDAYQYFEHAFDLPAAGSIALQDGIEPGPARVAAIREKVGSGGIVCAFTEPEFSPKLVATITEGTSVATGTLDHLGATIDAGPALYPDLIRGLARDFSACLSGKS</sequence>
<evidence type="ECO:0000313" key="9">
    <source>
        <dbReference type="Proteomes" id="UP000549457"/>
    </source>
</evidence>
<dbReference type="PANTHER" id="PTHR42953">
    <property type="entry name" value="HIGH-AFFINITY ZINC UPTAKE SYSTEM PROTEIN ZNUA-RELATED"/>
    <property type="match status" value="1"/>
</dbReference>
<comment type="similarity">
    <text evidence="1">Belongs to the bacterial solute-binding protein 9 family.</text>
</comment>
<dbReference type="Proteomes" id="UP000549457">
    <property type="component" value="Unassembled WGS sequence"/>
</dbReference>
<keyword evidence="3" id="KW-0813">Transport</keyword>
<evidence type="ECO:0000256" key="3">
    <source>
        <dbReference type="ARBA" id="ARBA00022448"/>
    </source>
</evidence>